<evidence type="ECO:0000313" key="8">
    <source>
        <dbReference type="Proteomes" id="UP000564644"/>
    </source>
</evidence>
<reference evidence="7 8" key="1">
    <citation type="submission" date="2020-08" db="EMBL/GenBank/DDBJ databases">
        <title>Cohnella phylogeny.</title>
        <authorList>
            <person name="Dunlap C."/>
        </authorList>
    </citation>
    <scope>NUCLEOTIDE SEQUENCE [LARGE SCALE GENOMIC DNA]</scope>
    <source>
        <strain evidence="7 8">CBP 2801</strain>
    </source>
</reference>
<dbReference type="PROSITE" id="PS50110">
    <property type="entry name" value="RESPONSE_REGULATORY"/>
    <property type="match status" value="1"/>
</dbReference>
<feature type="modified residue" description="4-aspartylphosphate" evidence="5">
    <location>
        <position position="55"/>
    </location>
</feature>
<dbReference type="EMBL" id="JACJVO010000039">
    <property type="protein sequence ID" value="MBB6734944.1"/>
    <property type="molecule type" value="Genomic_DNA"/>
</dbReference>
<dbReference type="SUPFAM" id="SSF52172">
    <property type="entry name" value="CheY-like"/>
    <property type="match status" value="1"/>
</dbReference>
<dbReference type="InterPro" id="IPR001789">
    <property type="entry name" value="Sig_transdc_resp-reg_receiver"/>
</dbReference>
<evidence type="ECO:0000256" key="1">
    <source>
        <dbReference type="ARBA" id="ARBA00022553"/>
    </source>
</evidence>
<proteinExistence type="predicted"/>
<comment type="caution">
    <text evidence="7">The sequence shown here is derived from an EMBL/GenBank/DDBJ whole genome shotgun (WGS) entry which is preliminary data.</text>
</comment>
<evidence type="ECO:0000256" key="3">
    <source>
        <dbReference type="ARBA" id="ARBA00023125"/>
    </source>
</evidence>
<dbReference type="AlphaFoldDB" id="A0A7X0SRW6"/>
<name>A0A7X0SRW6_9BACL</name>
<dbReference type="PANTHER" id="PTHR43214">
    <property type="entry name" value="TWO-COMPONENT RESPONSE REGULATOR"/>
    <property type="match status" value="1"/>
</dbReference>
<keyword evidence="8" id="KW-1185">Reference proteome</keyword>
<dbReference type="RefSeq" id="WP_185132603.1">
    <property type="nucleotide sequence ID" value="NZ_JACJVO010000039.1"/>
</dbReference>
<keyword evidence="2" id="KW-0805">Transcription regulation</keyword>
<gene>
    <name evidence="7" type="ORF">H7C18_28935</name>
</gene>
<dbReference type="Proteomes" id="UP000564644">
    <property type="component" value="Unassembled WGS sequence"/>
</dbReference>
<evidence type="ECO:0000256" key="2">
    <source>
        <dbReference type="ARBA" id="ARBA00023015"/>
    </source>
</evidence>
<dbReference type="Gene3D" id="3.40.50.2300">
    <property type="match status" value="1"/>
</dbReference>
<evidence type="ECO:0000313" key="7">
    <source>
        <dbReference type="EMBL" id="MBB6734944.1"/>
    </source>
</evidence>
<sequence length="187" mass="20876">MYKLVIADDEPVVRQGPSAVFDWATLGIELAGQADDGDTGLELIERIKPDIVLTDIMMPAMDGNRMAKAVREQLDFLGLKLPTKQPYLVPVATIDSAEVLVGRTERDRQLLLYAVLNVMQELIDRRAQGYAFENRTGEYVGIIQLDERVEMRETKLYALADAGRSDAQCLPSSMPIEKEGCLWTRCG</sequence>
<accession>A0A7X0SRW6</accession>
<dbReference type="InterPro" id="IPR039420">
    <property type="entry name" value="WalR-like"/>
</dbReference>
<dbReference type="InterPro" id="IPR011006">
    <property type="entry name" value="CheY-like_superfamily"/>
</dbReference>
<dbReference type="GO" id="GO:0000160">
    <property type="term" value="P:phosphorelay signal transduction system"/>
    <property type="evidence" value="ECO:0007669"/>
    <property type="project" value="InterPro"/>
</dbReference>
<evidence type="ECO:0000256" key="4">
    <source>
        <dbReference type="ARBA" id="ARBA00023163"/>
    </source>
</evidence>
<organism evidence="7 8">
    <name type="scientific">Cohnella zeiphila</name>
    <dbReference type="NCBI Taxonomy" id="2761120"/>
    <lineage>
        <taxon>Bacteria</taxon>
        <taxon>Bacillati</taxon>
        <taxon>Bacillota</taxon>
        <taxon>Bacilli</taxon>
        <taxon>Bacillales</taxon>
        <taxon>Paenibacillaceae</taxon>
        <taxon>Cohnella</taxon>
    </lineage>
</organism>
<keyword evidence="1 5" id="KW-0597">Phosphoprotein</keyword>
<feature type="domain" description="Response regulatory" evidence="6">
    <location>
        <begin position="3"/>
        <end position="131"/>
    </location>
</feature>
<keyword evidence="3" id="KW-0238">DNA-binding</keyword>
<evidence type="ECO:0000256" key="5">
    <source>
        <dbReference type="PROSITE-ProRule" id="PRU00169"/>
    </source>
</evidence>
<protein>
    <submittedName>
        <fullName evidence="7">Response regulator</fullName>
    </submittedName>
</protein>
<dbReference type="GO" id="GO:0010468">
    <property type="term" value="P:regulation of gene expression"/>
    <property type="evidence" value="ECO:0007669"/>
    <property type="project" value="UniProtKB-ARBA"/>
</dbReference>
<dbReference type="GO" id="GO:0003677">
    <property type="term" value="F:DNA binding"/>
    <property type="evidence" value="ECO:0007669"/>
    <property type="project" value="UniProtKB-KW"/>
</dbReference>
<dbReference type="PANTHER" id="PTHR43214:SF37">
    <property type="entry name" value="TRANSCRIPTIONAL REGULATORY PROTEIN YDFI"/>
    <property type="match status" value="1"/>
</dbReference>
<evidence type="ECO:0000259" key="6">
    <source>
        <dbReference type="PROSITE" id="PS50110"/>
    </source>
</evidence>
<keyword evidence="4" id="KW-0804">Transcription</keyword>
<dbReference type="Pfam" id="PF00072">
    <property type="entry name" value="Response_reg"/>
    <property type="match status" value="1"/>
</dbReference>